<keyword evidence="1" id="KW-0378">Hydrolase</keyword>
<dbReference type="GO" id="GO:0008664">
    <property type="term" value="F:RNA 2',3'-cyclic 3'-phosphodiesterase activity"/>
    <property type="evidence" value="ECO:0007669"/>
    <property type="project" value="InterPro"/>
</dbReference>
<dbReference type="InterPro" id="IPR004175">
    <property type="entry name" value="RNA_CPDase"/>
</dbReference>
<comment type="caution">
    <text evidence="2">The sequence shown here is derived from an EMBL/GenBank/DDBJ whole genome shotgun (WGS) entry which is preliminary data.</text>
</comment>
<protein>
    <submittedName>
        <fullName evidence="2">RNA 2',3'-cyclic phosphodiesterase</fullName>
    </submittedName>
</protein>
<dbReference type="Proteomes" id="UP000228711">
    <property type="component" value="Unassembled WGS sequence"/>
</dbReference>
<gene>
    <name evidence="2" type="ORF">COT25_03310</name>
</gene>
<dbReference type="SUPFAM" id="SSF55144">
    <property type="entry name" value="LigT-like"/>
    <property type="match status" value="1"/>
</dbReference>
<dbReference type="GO" id="GO:0004113">
    <property type="term" value="F:2',3'-cyclic-nucleotide 3'-phosphodiesterase activity"/>
    <property type="evidence" value="ECO:0007669"/>
    <property type="project" value="InterPro"/>
</dbReference>
<dbReference type="PANTHER" id="PTHR35561">
    <property type="entry name" value="RNA 2',3'-CYCLIC PHOSPHODIESTERASE"/>
    <property type="match status" value="1"/>
</dbReference>
<proteinExistence type="predicted"/>
<reference evidence="3" key="1">
    <citation type="submission" date="2017-09" db="EMBL/GenBank/DDBJ databases">
        <title>Depth-based differentiation of microbial function through sediment-hosted aquifers and enrichment of novel symbionts in the deep terrestrial subsurface.</title>
        <authorList>
            <person name="Probst A.J."/>
            <person name="Ladd B."/>
            <person name="Jarett J.K."/>
            <person name="Geller-Mcgrath D.E."/>
            <person name="Sieber C.M.K."/>
            <person name="Emerson J.B."/>
            <person name="Anantharaman K."/>
            <person name="Thomas B.C."/>
            <person name="Malmstrom R."/>
            <person name="Stieglmeier M."/>
            <person name="Klingl A."/>
            <person name="Woyke T."/>
            <person name="Ryan C.M."/>
            <person name="Banfield J.F."/>
        </authorList>
    </citation>
    <scope>NUCLEOTIDE SEQUENCE [LARGE SCALE GENOMIC DNA]</scope>
</reference>
<dbReference type="InterPro" id="IPR009097">
    <property type="entry name" value="Cyclic_Pdiesterase"/>
</dbReference>
<dbReference type="EMBL" id="PEXV01000113">
    <property type="protein sequence ID" value="PIS41395.1"/>
    <property type="molecule type" value="Genomic_DNA"/>
</dbReference>
<organism evidence="2 3">
    <name type="scientific">Candidatus Kerfeldbacteria bacterium CG08_land_8_20_14_0_20_42_7</name>
    <dbReference type="NCBI Taxonomy" id="2014245"/>
    <lineage>
        <taxon>Bacteria</taxon>
        <taxon>Candidatus Kerfeldiibacteriota</taxon>
    </lineage>
</organism>
<evidence type="ECO:0000313" key="3">
    <source>
        <dbReference type="Proteomes" id="UP000228711"/>
    </source>
</evidence>
<accession>A0A2H0YSC3</accession>
<evidence type="ECO:0000313" key="2">
    <source>
        <dbReference type="EMBL" id="PIS41395.1"/>
    </source>
</evidence>
<dbReference type="Gene3D" id="3.90.1140.10">
    <property type="entry name" value="Cyclic phosphodiesterase"/>
    <property type="match status" value="1"/>
</dbReference>
<dbReference type="PANTHER" id="PTHR35561:SF1">
    <property type="entry name" value="RNA 2',3'-CYCLIC PHOSPHODIESTERASE"/>
    <property type="match status" value="1"/>
</dbReference>
<name>A0A2H0YSC3_9BACT</name>
<dbReference type="NCBIfam" id="TIGR02258">
    <property type="entry name" value="2_5_ligase"/>
    <property type="match status" value="1"/>
</dbReference>
<evidence type="ECO:0000256" key="1">
    <source>
        <dbReference type="ARBA" id="ARBA00022801"/>
    </source>
</evidence>
<dbReference type="AlphaFoldDB" id="A0A2H0YSC3"/>
<sequence length="173" mass="19835">MRTFIALIPSKKSIKTIEAFQEKIPFKKRDAQTPLEKLHLTLIFCGDIDTAHVKNLAHLLMTMELVSRFSLEPEHLAVFGYDHTKRLVLTFKRTPIIDAIYMITMHEISRSKIPLDTSRPFAPHISLAKINTRPKVSADIKLPDIEFSELVLFQSILSRTGSRFQPIAKIQLQ</sequence>